<dbReference type="Proteomes" id="UP000198424">
    <property type="component" value="Unassembled WGS sequence"/>
</dbReference>
<keyword evidence="4" id="KW-1185">Reference proteome</keyword>
<dbReference type="STRING" id="991.IW20_02915"/>
<protein>
    <submittedName>
        <fullName evidence="1">Lycopene cyclase</fullName>
    </submittedName>
</protein>
<dbReference type="Pfam" id="PF05834">
    <property type="entry name" value="Lycopene_cycl"/>
    <property type="match status" value="1"/>
</dbReference>
<sequence>MKHYDYIFTGTGLSAMMTVYKMVLSGKFAEKSILLIDEDAKKTNDRTWCFWEKGQSIWENTISKKWDSALFANENFKRNLELKPYQYNQIRGLDFNNSVFELIGKQENITFLNDKVTDINELETHVFVAISTNTFTCNQLLNSIYNKALVESQQKYPVLQQHFIGWFIKSKQAALNPEQVTFMDFSVVQKGNTRFMYVLPTSTTEALFEYTLFSHSLLEKQEYEAEIKNYIRNLGIHDYEIIEKEQGCIPMTCYPFWKRNTNRVLNIGTAGGWTKASTGYTFKKSDKKSTQLVSFLETQTDFRKFHQKGKFWFYDLLLLDILDRNNELGSSIFSDMFQKGNPALIFKFLDEETNLIEDVKVILKCPKTPFIKALFRVVFLSNKF</sequence>
<evidence type="ECO:0000313" key="4">
    <source>
        <dbReference type="Proteomes" id="UP000198424"/>
    </source>
</evidence>
<evidence type="ECO:0000313" key="1">
    <source>
        <dbReference type="EMBL" id="KFF19449.1"/>
    </source>
</evidence>
<dbReference type="AlphaFoldDB" id="A0A086ARY5"/>
<accession>A0A086ARY5</accession>
<evidence type="ECO:0000313" key="2">
    <source>
        <dbReference type="EMBL" id="OXA96422.1"/>
    </source>
</evidence>
<dbReference type="EMBL" id="MUGY01000004">
    <property type="protein sequence ID" value="OXA96422.1"/>
    <property type="molecule type" value="Genomic_DNA"/>
</dbReference>
<dbReference type="EMBL" id="JPRM01000003">
    <property type="protein sequence ID" value="KFF19449.1"/>
    <property type="molecule type" value="Genomic_DNA"/>
</dbReference>
<reference evidence="2 4" key="2">
    <citation type="submission" date="2016-11" db="EMBL/GenBank/DDBJ databases">
        <title>Whole genomes of Flavobacteriaceae.</title>
        <authorList>
            <person name="Stine C."/>
            <person name="Li C."/>
            <person name="Tadesse D."/>
        </authorList>
    </citation>
    <scope>NUCLEOTIDE SEQUENCE [LARGE SCALE GENOMIC DNA]</scope>
    <source>
        <strain evidence="2 4">ATCC 29551</strain>
    </source>
</reference>
<organism evidence="1 3">
    <name type="scientific">Flavobacterium hydatis</name>
    <name type="common">Cytophaga aquatilis</name>
    <dbReference type="NCBI Taxonomy" id="991"/>
    <lineage>
        <taxon>Bacteria</taxon>
        <taxon>Pseudomonadati</taxon>
        <taxon>Bacteroidota</taxon>
        <taxon>Flavobacteriia</taxon>
        <taxon>Flavobacteriales</taxon>
        <taxon>Flavobacteriaceae</taxon>
        <taxon>Flavobacterium</taxon>
    </lineage>
</organism>
<name>A0A086ARY5_FLAHY</name>
<reference evidence="1 3" key="1">
    <citation type="submission" date="2014-07" db="EMBL/GenBank/DDBJ databases">
        <title>Genome of Flavobacterium hydatis DSM 2063.</title>
        <authorList>
            <person name="Pipes S.E."/>
            <person name="Stropko S.J."/>
            <person name="Newman J.D."/>
        </authorList>
    </citation>
    <scope>NUCLEOTIDE SEQUENCE [LARGE SCALE GENOMIC DNA]</scope>
    <source>
        <strain evidence="1 3">DSM 2063</strain>
    </source>
</reference>
<dbReference type="eggNOG" id="COG0644">
    <property type="taxonomic scope" value="Bacteria"/>
</dbReference>
<dbReference type="Proteomes" id="UP000028712">
    <property type="component" value="Unassembled WGS sequence"/>
</dbReference>
<proteinExistence type="predicted"/>
<gene>
    <name evidence="2" type="ORF">B0A62_03910</name>
    <name evidence="1" type="ORF">IW20_02915</name>
</gene>
<dbReference type="RefSeq" id="WP_035618478.1">
    <property type="nucleotide sequence ID" value="NZ_JBEWQG010000001.1"/>
</dbReference>
<comment type="caution">
    <text evidence="1">The sequence shown here is derived from an EMBL/GenBank/DDBJ whole genome shotgun (WGS) entry which is preliminary data.</text>
</comment>
<dbReference type="OrthoDB" id="24355at2"/>
<evidence type="ECO:0000313" key="3">
    <source>
        <dbReference type="Proteomes" id="UP000028712"/>
    </source>
</evidence>